<proteinExistence type="predicted"/>
<dbReference type="Proteomes" id="UP000237000">
    <property type="component" value="Unassembled WGS sequence"/>
</dbReference>
<dbReference type="EMBL" id="JXTC01000422">
    <property type="protein sequence ID" value="PON55329.1"/>
    <property type="molecule type" value="Genomic_DNA"/>
</dbReference>
<evidence type="ECO:0000313" key="2">
    <source>
        <dbReference type="EMBL" id="PON55329.1"/>
    </source>
</evidence>
<protein>
    <submittedName>
        <fullName evidence="2">Uncharacterized protein</fullName>
    </submittedName>
</protein>
<dbReference type="InParanoid" id="A0A2P5C2U1"/>
<comment type="caution">
    <text evidence="2">The sequence shown here is derived from an EMBL/GenBank/DDBJ whole genome shotgun (WGS) entry which is preliminary data.</text>
</comment>
<dbReference type="AlphaFoldDB" id="A0A2P5C2U1"/>
<sequence length="69" mass="7439">MRSRFEDINAEEKQQLSFDLDSIEEISGLPTGLKKEPSLTAASASADAMVESSSSSTARLDEADSFRAI</sequence>
<reference evidence="3" key="1">
    <citation type="submission" date="2016-06" db="EMBL/GenBank/DDBJ databases">
        <title>Parallel loss of symbiosis genes in relatives of nitrogen-fixing non-legume Parasponia.</title>
        <authorList>
            <person name="Van Velzen R."/>
            <person name="Holmer R."/>
            <person name="Bu F."/>
            <person name="Rutten L."/>
            <person name="Van Zeijl A."/>
            <person name="Liu W."/>
            <person name="Santuari L."/>
            <person name="Cao Q."/>
            <person name="Sharma T."/>
            <person name="Shen D."/>
            <person name="Roswanjaya Y."/>
            <person name="Wardhani T."/>
            <person name="Kalhor M.S."/>
            <person name="Jansen J."/>
            <person name="Van den Hoogen J."/>
            <person name="Gungor B."/>
            <person name="Hartog M."/>
            <person name="Hontelez J."/>
            <person name="Verver J."/>
            <person name="Yang W.-C."/>
            <person name="Schijlen E."/>
            <person name="Repin R."/>
            <person name="Schilthuizen M."/>
            <person name="Schranz E."/>
            <person name="Heidstra R."/>
            <person name="Miyata K."/>
            <person name="Fedorova E."/>
            <person name="Kohlen W."/>
            <person name="Bisseling T."/>
            <person name="Smit S."/>
            <person name="Geurts R."/>
        </authorList>
    </citation>
    <scope>NUCLEOTIDE SEQUENCE [LARGE SCALE GENOMIC DNA]</scope>
    <source>
        <strain evidence="3">cv. RG33-2</strain>
    </source>
</reference>
<evidence type="ECO:0000256" key="1">
    <source>
        <dbReference type="SAM" id="MobiDB-lite"/>
    </source>
</evidence>
<evidence type="ECO:0000313" key="3">
    <source>
        <dbReference type="Proteomes" id="UP000237000"/>
    </source>
</evidence>
<feature type="compositionally biased region" description="Basic and acidic residues" evidence="1">
    <location>
        <begin position="59"/>
        <end position="69"/>
    </location>
</feature>
<name>A0A2P5C2U1_TREOI</name>
<keyword evidence="3" id="KW-1185">Reference proteome</keyword>
<feature type="compositionally biased region" description="Low complexity" evidence="1">
    <location>
        <begin position="45"/>
        <end position="58"/>
    </location>
</feature>
<feature type="region of interest" description="Disordered" evidence="1">
    <location>
        <begin position="45"/>
        <end position="69"/>
    </location>
</feature>
<accession>A0A2P5C2U1</accession>
<organism evidence="2 3">
    <name type="scientific">Trema orientale</name>
    <name type="common">Charcoal tree</name>
    <name type="synonym">Celtis orientalis</name>
    <dbReference type="NCBI Taxonomy" id="63057"/>
    <lineage>
        <taxon>Eukaryota</taxon>
        <taxon>Viridiplantae</taxon>
        <taxon>Streptophyta</taxon>
        <taxon>Embryophyta</taxon>
        <taxon>Tracheophyta</taxon>
        <taxon>Spermatophyta</taxon>
        <taxon>Magnoliopsida</taxon>
        <taxon>eudicotyledons</taxon>
        <taxon>Gunneridae</taxon>
        <taxon>Pentapetalae</taxon>
        <taxon>rosids</taxon>
        <taxon>fabids</taxon>
        <taxon>Rosales</taxon>
        <taxon>Cannabaceae</taxon>
        <taxon>Trema</taxon>
    </lineage>
</organism>
<gene>
    <name evidence="2" type="ORF">TorRG33x02_299870</name>
</gene>